<reference evidence="2" key="1">
    <citation type="submission" date="2025-08" db="UniProtKB">
        <authorList>
            <consortium name="Ensembl"/>
        </authorList>
    </citation>
    <scope>IDENTIFICATION</scope>
</reference>
<dbReference type="InterPro" id="IPR043502">
    <property type="entry name" value="DNA/RNA_pol_sf"/>
</dbReference>
<accession>A0A3Q3JXI6</accession>
<protein>
    <recommendedName>
        <fullName evidence="1">Reverse transcriptase domain-containing protein</fullName>
    </recommendedName>
</protein>
<dbReference type="CDD" id="cd01650">
    <property type="entry name" value="RT_nLTR_like"/>
    <property type="match status" value="1"/>
</dbReference>
<reference evidence="2" key="2">
    <citation type="submission" date="2025-09" db="UniProtKB">
        <authorList>
            <consortium name="Ensembl"/>
        </authorList>
    </citation>
    <scope>IDENTIFICATION</scope>
</reference>
<name>A0A3Q3JXI6_MONAL</name>
<sequence length="765" mass="86125">MDYTLCGKQFHYSRCLSGNAVTKFKEIIPSLSTSVPFANTVEGGHLNFTPTQIDNLVDSTAAFLRNTFDTIAPLKKKAVKQRRLAPWYSLQLRSLKQASRKMERRWRSTKSEEFFIAWKDSLITYKKALHSARTAFYSSLIEENKNNPRFLFSTVARLTKSHSAVELNIPLDLSSNDFMSFFTNKITTIREKIGRTTPTALADVPSTTMALETSVRPHLYLDYFSPIDLSELTSTIASSKSSTCLLDPIPTRLLKDVFPLINTSILDLINLSLLTGYVPQAFKLAVIKPLLKKPTLDPGVLANYRPISNLPFISKILEKAVAKQLCDHLHKNDLFEDFQSGFRVHHSTETALVKVTNDLLLASDKGLVSILVLLDLSAAFDTIDHSILLQRLEHVIGIKESALSWFKSYLSERFQFVHVNDECSTQIEVSHGVPQGSVLGPILFTLYMLPLGNIIRKHNINFHCYADDTQLYLSMKPNESGQLVKLQACFKDIKAWMTCTFLLLNSDKTEVIVLGPEHLRNLLSNHIVTLDDIALASSTTVRNLGVIFDQNMSFKSHISQVSRSAFFHLRNIAKIRSILSQSDAEKLVHAFVTSRLDYCNSLLSGCPNNSLKRLQLIQNAAARVLTGTSKRDHISPILASLHWLPVKFRIEFKILFLTYKALNYKAPSYLKDLIELHHNKALCSQVYLWFLESTEAEWEAEPLAIKLLSYGTNSQSQFGRRTPSLPLRLDLRRSFLIKLIVRAGSGDPEPSLSYAAIGLGCWGAP</sequence>
<dbReference type="PROSITE" id="PS50878">
    <property type="entry name" value="RT_POL"/>
    <property type="match status" value="1"/>
</dbReference>
<proteinExistence type="predicted"/>
<feature type="domain" description="Reverse transcriptase" evidence="1">
    <location>
        <begin position="271"/>
        <end position="548"/>
    </location>
</feature>
<evidence type="ECO:0000313" key="2">
    <source>
        <dbReference type="Ensembl" id="ENSMALP00000019992.1"/>
    </source>
</evidence>
<dbReference type="Ensembl" id="ENSMALT00000020385.1">
    <property type="protein sequence ID" value="ENSMALP00000019992.1"/>
    <property type="gene ID" value="ENSMALG00000013967.1"/>
</dbReference>
<dbReference type="PANTHER" id="PTHR33332">
    <property type="entry name" value="REVERSE TRANSCRIPTASE DOMAIN-CONTAINING PROTEIN"/>
    <property type="match status" value="1"/>
</dbReference>
<dbReference type="InterPro" id="IPR000477">
    <property type="entry name" value="RT_dom"/>
</dbReference>
<dbReference type="Proteomes" id="UP000261600">
    <property type="component" value="Unplaced"/>
</dbReference>
<keyword evidence="3" id="KW-1185">Reference proteome</keyword>
<dbReference type="SUPFAM" id="SSF56672">
    <property type="entry name" value="DNA/RNA polymerases"/>
    <property type="match status" value="1"/>
</dbReference>
<organism evidence="2 3">
    <name type="scientific">Monopterus albus</name>
    <name type="common">Swamp eel</name>
    <dbReference type="NCBI Taxonomy" id="43700"/>
    <lineage>
        <taxon>Eukaryota</taxon>
        <taxon>Metazoa</taxon>
        <taxon>Chordata</taxon>
        <taxon>Craniata</taxon>
        <taxon>Vertebrata</taxon>
        <taxon>Euteleostomi</taxon>
        <taxon>Actinopterygii</taxon>
        <taxon>Neopterygii</taxon>
        <taxon>Teleostei</taxon>
        <taxon>Neoteleostei</taxon>
        <taxon>Acanthomorphata</taxon>
        <taxon>Anabantaria</taxon>
        <taxon>Synbranchiformes</taxon>
        <taxon>Synbranchidae</taxon>
        <taxon>Monopterus</taxon>
    </lineage>
</organism>
<evidence type="ECO:0000313" key="3">
    <source>
        <dbReference type="Proteomes" id="UP000261600"/>
    </source>
</evidence>
<evidence type="ECO:0000259" key="1">
    <source>
        <dbReference type="PROSITE" id="PS50878"/>
    </source>
</evidence>
<dbReference type="AlphaFoldDB" id="A0A3Q3JXI6"/>
<dbReference type="Pfam" id="PF00078">
    <property type="entry name" value="RVT_1"/>
    <property type="match status" value="1"/>
</dbReference>